<keyword evidence="4 11" id="KW-0067">ATP-binding</keyword>
<dbReference type="Gene3D" id="3.40.50.300">
    <property type="entry name" value="P-loop containing nucleotide triphosphate hydrolases"/>
    <property type="match status" value="1"/>
</dbReference>
<comment type="caution">
    <text evidence="11">The sequence shown here is derived from an EMBL/GenBank/DDBJ whole genome shotgun (WGS) entry which is preliminary data.</text>
</comment>
<keyword evidence="6 8" id="KW-0472">Membrane</keyword>
<proteinExistence type="predicted"/>
<accession>A0ABT2F153</accession>
<feature type="transmembrane region" description="Helical" evidence="8">
    <location>
        <begin position="146"/>
        <end position="173"/>
    </location>
</feature>
<protein>
    <submittedName>
        <fullName evidence="11">ABC transporter ATP-binding protein/permease</fullName>
    </submittedName>
</protein>
<dbReference type="CDD" id="cd18544">
    <property type="entry name" value="ABC_6TM_TmrA_like"/>
    <property type="match status" value="1"/>
</dbReference>
<comment type="function">
    <text evidence="7">May be involved in multidrug export. Transmembrane domains (TMD) form a pore in the cell membrane and the ATP-binding domain (NBD) is responsible for energy generation.</text>
</comment>
<dbReference type="PROSITE" id="PS50893">
    <property type="entry name" value="ABC_TRANSPORTER_2"/>
    <property type="match status" value="1"/>
</dbReference>
<evidence type="ECO:0000259" key="10">
    <source>
        <dbReference type="PROSITE" id="PS50929"/>
    </source>
</evidence>
<feature type="domain" description="ABC transmembrane type-1" evidence="10">
    <location>
        <begin position="37"/>
        <end position="322"/>
    </location>
</feature>
<evidence type="ECO:0000256" key="3">
    <source>
        <dbReference type="ARBA" id="ARBA00022741"/>
    </source>
</evidence>
<name>A0ABT2F153_9STAP</name>
<keyword evidence="3" id="KW-0547">Nucleotide-binding</keyword>
<evidence type="ECO:0000313" key="11">
    <source>
        <dbReference type="EMBL" id="MCS4486155.1"/>
    </source>
</evidence>
<dbReference type="Gene3D" id="1.20.1560.10">
    <property type="entry name" value="ABC transporter type 1, transmembrane domain"/>
    <property type="match status" value="1"/>
</dbReference>
<evidence type="ECO:0000259" key="9">
    <source>
        <dbReference type="PROSITE" id="PS50893"/>
    </source>
</evidence>
<dbReference type="EMBL" id="JANUXY010000003">
    <property type="protein sequence ID" value="MCS4486155.1"/>
    <property type="molecule type" value="Genomic_DNA"/>
</dbReference>
<dbReference type="InterPro" id="IPR017871">
    <property type="entry name" value="ABC_transporter-like_CS"/>
</dbReference>
<dbReference type="CDD" id="cd03254">
    <property type="entry name" value="ABCC_Glucan_exporter_like"/>
    <property type="match status" value="1"/>
</dbReference>
<dbReference type="Pfam" id="PF00664">
    <property type="entry name" value="ABC_membrane"/>
    <property type="match status" value="1"/>
</dbReference>
<comment type="subcellular location">
    <subcellularLocation>
        <location evidence="1">Cell membrane</location>
        <topology evidence="1">Multi-pass membrane protein</topology>
    </subcellularLocation>
</comment>
<dbReference type="InterPro" id="IPR003593">
    <property type="entry name" value="AAA+_ATPase"/>
</dbReference>
<evidence type="ECO:0000313" key="12">
    <source>
        <dbReference type="Proteomes" id="UP001205609"/>
    </source>
</evidence>
<dbReference type="Pfam" id="PF00005">
    <property type="entry name" value="ABC_tran"/>
    <property type="match status" value="1"/>
</dbReference>
<dbReference type="InterPro" id="IPR027417">
    <property type="entry name" value="P-loop_NTPase"/>
</dbReference>
<dbReference type="SUPFAM" id="SSF90123">
    <property type="entry name" value="ABC transporter transmembrane region"/>
    <property type="match status" value="1"/>
</dbReference>
<dbReference type="InterPro" id="IPR036640">
    <property type="entry name" value="ABC1_TM_sf"/>
</dbReference>
<dbReference type="InterPro" id="IPR039421">
    <property type="entry name" value="Type_1_exporter"/>
</dbReference>
<feature type="transmembrane region" description="Helical" evidence="8">
    <location>
        <begin position="179"/>
        <end position="196"/>
    </location>
</feature>
<feature type="transmembrane region" description="Helical" evidence="8">
    <location>
        <begin position="76"/>
        <end position="100"/>
    </location>
</feature>
<evidence type="ECO:0000256" key="6">
    <source>
        <dbReference type="ARBA" id="ARBA00023136"/>
    </source>
</evidence>
<sequence length="597" mass="68060">MMARLSNETAKQLSAKEQLQVLLRLLRYTLPFKKLIAFAFISLGISIAASMSIPYMVKIFIDDYLLNGTMTRQQVIWLFMGFIVIQMIGAITTYLSVYYLQHLALKVIQQLRIDAFHDITRLGMAFFDETPSGSIVSRLTNDTEAIIEMFTGVLTSFLQAFFMIIASFIMMFILDIRMAFFAMIFVPLIVGVLALYRRLASVYFNATRQRLSDLNAKLAESIEGMKIIQVFNQQQRLRREFGKINDEHYEQTIKTVRLDSLMLRPAMTMLSTFATVMILAYFGILSFSETVTAGVIYAFIQYMQRFFEPVNQVSQNLNIFQQAIVSASRVFNMMDNETAAPRQQADQTATIQQGRIEFKNVSFSYDGKNDVLHDISFTVEPGQTVALVGHTGSGKSTIANLFMRFYEFERGDIFIDGVSIKQYSHQILKQNIGLVLQDPFIFYGTVASNIRLYHPTMTFEQVEAAAKFVHAHDFIMHLPDGYEHEVIEQGRAFSSGQRQLIAFARTMAMDPKILLLDEATANIDSETEEAIQQSLTKMRHGRTTLAIAHRLSTIQDADQILVLNKGVITERGTHDELLAQRGIYYNLYQLQLRGELM</sequence>
<dbReference type="PROSITE" id="PS00211">
    <property type="entry name" value="ABC_TRANSPORTER_1"/>
    <property type="match status" value="1"/>
</dbReference>
<dbReference type="SMART" id="SM00382">
    <property type="entry name" value="AAA"/>
    <property type="match status" value="1"/>
</dbReference>
<dbReference type="SUPFAM" id="SSF52540">
    <property type="entry name" value="P-loop containing nucleoside triphosphate hydrolases"/>
    <property type="match status" value="1"/>
</dbReference>
<evidence type="ECO:0000256" key="1">
    <source>
        <dbReference type="ARBA" id="ARBA00004651"/>
    </source>
</evidence>
<dbReference type="GO" id="GO:0005524">
    <property type="term" value="F:ATP binding"/>
    <property type="evidence" value="ECO:0007669"/>
    <property type="project" value="UniProtKB-KW"/>
</dbReference>
<dbReference type="PROSITE" id="PS50929">
    <property type="entry name" value="ABC_TM1F"/>
    <property type="match status" value="1"/>
</dbReference>
<dbReference type="InterPro" id="IPR011527">
    <property type="entry name" value="ABC1_TM_dom"/>
</dbReference>
<evidence type="ECO:0000256" key="4">
    <source>
        <dbReference type="ARBA" id="ARBA00022840"/>
    </source>
</evidence>
<feature type="domain" description="ABC transporter" evidence="9">
    <location>
        <begin position="356"/>
        <end position="590"/>
    </location>
</feature>
<evidence type="ECO:0000256" key="7">
    <source>
        <dbReference type="ARBA" id="ARBA00025074"/>
    </source>
</evidence>
<dbReference type="Proteomes" id="UP001205609">
    <property type="component" value="Unassembled WGS sequence"/>
</dbReference>
<dbReference type="PANTHER" id="PTHR43394:SF1">
    <property type="entry name" value="ATP-BINDING CASSETTE SUB-FAMILY B MEMBER 10, MITOCHONDRIAL"/>
    <property type="match status" value="1"/>
</dbReference>
<feature type="transmembrane region" description="Helical" evidence="8">
    <location>
        <begin position="270"/>
        <end position="300"/>
    </location>
</feature>
<feature type="transmembrane region" description="Helical" evidence="8">
    <location>
        <begin position="35"/>
        <end position="56"/>
    </location>
</feature>
<evidence type="ECO:0000256" key="8">
    <source>
        <dbReference type="SAM" id="Phobius"/>
    </source>
</evidence>
<reference evidence="11 12" key="1">
    <citation type="journal article" date="2023" name="Int. J. Syst. Evol. Microbiol.">
        <title>Streptococcus sciuri sp. nov., Staphylococcus marylandisciuri sp. nov. and Staphylococcus americanisciuri sp. nov., isolated from faeces of eastern grey squirrel (Sciurus carolinensis).</title>
        <authorList>
            <person name="Volokhov D.V."/>
            <person name="Zagorodnyaya T.A."/>
            <person name="Furtak V.A."/>
            <person name="Nattanmai G."/>
            <person name="Randall L."/>
            <person name="Jose S."/>
            <person name="Gao Y."/>
            <person name="Eisenberg T."/>
            <person name="Delmonte P."/>
            <person name="Blom J."/>
            <person name="Mitchell K.K."/>
        </authorList>
    </citation>
    <scope>NUCLEOTIDE SEQUENCE [LARGE SCALE GENOMIC DNA]</scope>
    <source>
        <strain evidence="11 12">GRT3</strain>
    </source>
</reference>
<gene>
    <name evidence="11" type="ORF">NXS11_04530</name>
</gene>
<dbReference type="InterPro" id="IPR003439">
    <property type="entry name" value="ABC_transporter-like_ATP-bd"/>
</dbReference>
<evidence type="ECO:0000256" key="5">
    <source>
        <dbReference type="ARBA" id="ARBA00022989"/>
    </source>
</evidence>
<evidence type="ECO:0000256" key="2">
    <source>
        <dbReference type="ARBA" id="ARBA00022692"/>
    </source>
</evidence>
<keyword evidence="12" id="KW-1185">Reference proteome</keyword>
<organism evidence="11 12">
    <name type="scientific">Staphylococcus americanisciuri</name>
    <dbReference type="NCBI Taxonomy" id="2973940"/>
    <lineage>
        <taxon>Bacteria</taxon>
        <taxon>Bacillati</taxon>
        <taxon>Bacillota</taxon>
        <taxon>Bacilli</taxon>
        <taxon>Bacillales</taxon>
        <taxon>Staphylococcaceae</taxon>
        <taxon>Staphylococcus</taxon>
    </lineage>
</organism>
<keyword evidence="2 8" id="KW-0812">Transmembrane</keyword>
<dbReference type="PANTHER" id="PTHR43394">
    <property type="entry name" value="ATP-DEPENDENT PERMEASE MDL1, MITOCHONDRIAL"/>
    <property type="match status" value="1"/>
</dbReference>
<keyword evidence="5 8" id="KW-1133">Transmembrane helix</keyword>